<dbReference type="PANTHER" id="PTHR43280">
    <property type="entry name" value="ARAC-FAMILY TRANSCRIPTIONAL REGULATOR"/>
    <property type="match status" value="1"/>
</dbReference>
<accession>A0AAW9SDT5</accession>
<evidence type="ECO:0000313" key="6">
    <source>
        <dbReference type="EMBL" id="MEN7551094.1"/>
    </source>
</evidence>
<dbReference type="SUPFAM" id="SSF46689">
    <property type="entry name" value="Homeodomain-like"/>
    <property type="match status" value="1"/>
</dbReference>
<protein>
    <submittedName>
        <fullName evidence="6">Helix-turn-helix domain-containing protein</fullName>
    </submittedName>
</protein>
<dbReference type="SMART" id="SM00342">
    <property type="entry name" value="HTH_ARAC"/>
    <property type="match status" value="1"/>
</dbReference>
<keyword evidence="4" id="KW-0812">Transmembrane</keyword>
<dbReference type="PROSITE" id="PS01124">
    <property type="entry name" value="HTH_ARAC_FAMILY_2"/>
    <property type="match status" value="1"/>
</dbReference>
<feature type="transmembrane region" description="Helical" evidence="4">
    <location>
        <begin position="128"/>
        <end position="150"/>
    </location>
</feature>
<dbReference type="InterPro" id="IPR018060">
    <property type="entry name" value="HTH_AraC"/>
</dbReference>
<keyword evidence="7" id="KW-1185">Reference proteome</keyword>
<evidence type="ECO:0000256" key="4">
    <source>
        <dbReference type="SAM" id="Phobius"/>
    </source>
</evidence>
<dbReference type="PROSITE" id="PS00041">
    <property type="entry name" value="HTH_ARAC_FAMILY_1"/>
    <property type="match status" value="1"/>
</dbReference>
<organism evidence="6 7">
    <name type="scientific">Rapidithrix thailandica</name>
    <dbReference type="NCBI Taxonomy" id="413964"/>
    <lineage>
        <taxon>Bacteria</taxon>
        <taxon>Pseudomonadati</taxon>
        <taxon>Bacteroidota</taxon>
        <taxon>Cytophagia</taxon>
        <taxon>Cytophagales</taxon>
        <taxon>Flammeovirgaceae</taxon>
        <taxon>Rapidithrix</taxon>
    </lineage>
</organism>
<evidence type="ECO:0000259" key="5">
    <source>
        <dbReference type="PROSITE" id="PS01124"/>
    </source>
</evidence>
<dbReference type="GO" id="GO:0003700">
    <property type="term" value="F:DNA-binding transcription factor activity"/>
    <property type="evidence" value="ECO:0007669"/>
    <property type="project" value="InterPro"/>
</dbReference>
<feature type="transmembrane region" description="Helical" evidence="4">
    <location>
        <begin position="89"/>
        <end position="108"/>
    </location>
</feature>
<keyword evidence="3" id="KW-0804">Transcription</keyword>
<proteinExistence type="predicted"/>
<feature type="transmembrane region" description="Helical" evidence="4">
    <location>
        <begin position="162"/>
        <end position="179"/>
    </location>
</feature>
<evidence type="ECO:0000256" key="2">
    <source>
        <dbReference type="ARBA" id="ARBA00023125"/>
    </source>
</evidence>
<feature type="domain" description="HTH araC/xylS-type" evidence="5">
    <location>
        <begin position="255"/>
        <end position="355"/>
    </location>
</feature>
<keyword evidence="1" id="KW-0805">Transcription regulation</keyword>
<dbReference type="GO" id="GO:0043565">
    <property type="term" value="F:sequence-specific DNA binding"/>
    <property type="evidence" value="ECO:0007669"/>
    <property type="project" value="InterPro"/>
</dbReference>
<sequence>MDILVSVASFQAFVSFLLLTTHKSKSTFDRILVYFLMLMMAHLGTKFFVLVILQNEYIFHHLVTGFGFAYGPFAFLATKKLMEKSVKKYEAFLHFAPFFIISLLYLWVVMDIDPHHPTGLTWVYTRHIPSLEMFSFTAYNLFSLYLLYSFHQKSNTDQLQKQLMILICSLLLLLVLSGFGLHHLTVHIFQGVSVLNVRIAPYSILLLISILIIHYKFKVITLKEEKPVVSEEVIKKYEKSGLQATDINKYQRQLDKHMLFNKPYLDSELTLSELAEQLAMPRHHLTQLLSSRYQQSFYQFINEYRIKEATEIMKAQKMNGNFLNLAHEVGFNSKSSFNNYFKKITGKTPSDFKNQLNS</sequence>
<keyword evidence="4" id="KW-0472">Membrane</keyword>
<evidence type="ECO:0000313" key="7">
    <source>
        <dbReference type="Proteomes" id="UP001403385"/>
    </source>
</evidence>
<name>A0AAW9SDT5_9BACT</name>
<evidence type="ECO:0000256" key="1">
    <source>
        <dbReference type="ARBA" id="ARBA00023015"/>
    </source>
</evidence>
<dbReference type="Gene3D" id="1.10.10.60">
    <property type="entry name" value="Homeodomain-like"/>
    <property type="match status" value="2"/>
</dbReference>
<feature type="transmembrane region" description="Helical" evidence="4">
    <location>
        <begin position="199"/>
        <end position="217"/>
    </location>
</feature>
<dbReference type="RefSeq" id="WP_346823876.1">
    <property type="nucleotide sequence ID" value="NZ_JBDKWZ010000019.1"/>
</dbReference>
<dbReference type="AlphaFoldDB" id="A0AAW9SDT5"/>
<feature type="transmembrane region" description="Helical" evidence="4">
    <location>
        <begin position="58"/>
        <end position="77"/>
    </location>
</feature>
<dbReference type="EMBL" id="JBDKWZ010000019">
    <property type="protein sequence ID" value="MEN7551094.1"/>
    <property type="molecule type" value="Genomic_DNA"/>
</dbReference>
<dbReference type="PANTHER" id="PTHR43280:SF29">
    <property type="entry name" value="ARAC-FAMILY TRANSCRIPTIONAL REGULATOR"/>
    <property type="match status" value="1"/>
</dbReference>
<dbReference type="InterPro" id="IPR018062">
    <property type="entry name" value="HTH_AraC-typ_CS"/>
</dbReference>
<feature type="transmembrane region" description="Helical" evidence="4">
    <location>
        <begin position="31"/>
        <end position="52"/>
    </location>
</feature>
<keyword evidence="4" id="KW-1133">Transmembrane helix</keyword>
<evidence type="ECO:0000256" key="3">
    <source>
        <dbReference type="ARBA" id="ARBA00023163"/>
    </source>
</evidence>
<dbReference type="Pfam" id="PF12833">
    <property type="entry name" value="HTH_18"/>
    <property type="match status" value="1"/>
</dbReference>
<gene>
    <name evidence="6" type="ORF">AAG747_24445</name>
</gene>
<dbReference type="Proteomes" id="UP001403385">
    <property type="component" value="Unassembled WGS sequence"/>
</dbReference>
<comment type="caution">
    <text evidence="6">The sequence shown here is derived from an EMBL/GenBank/DDBJ whole genome shotgun (WGS) entry which is preliminary data.</text>
</comment>
<dbReference type="InterPro" id="IPR009057">
    <property type="entry name" value="Homeodomain-like_sf"/>
</dbReference>
<reference evidence="6 7" key="1">
    <citation type="submission" date="2024-04" db="EMBL/GenBank/DDBJ databases">
        <title>Novel genus in family Flammeovirgaceae.</title>
        <authorList>
            <person name="Nguyen T.H."/>
            <person name="Vuong T.Q."/>
            <person name="Le H."/>
            <person name="Kim S.-G."/>
        </authorList>
    </citation>
    <scope>NUCLEOTIDE SEQUENCE [LARGE SCALE GENOMIC DNA]</scope>
    <source>
        <strain evidence="6 7">JCM 23209</strain>
    </source>
</reference>
<keyword evidence="2" id="KW-0238">DNA-binding</keyword>